<dbReference type="SUPFAM" id="SSF81383">
    <property type="entry name" value="F-box domain"/>
    <property type="match status" value="1"/>
</dbReference>
<sequence length="195" mass="22278">MVIPVVQFTLLLRIYTFAADRKPVNQYPHHSTAIISSPLVKTAQRLFSIAELAENVILRLPMKELLINRRVSKEWRNTIDNSLSIHQKLFLRSAMDSPPHLLVDCRRSKRTIDLAAGECEAYTPEEQSWSIEVRKGVVGNPLFFKPGRERDVFQKAHQYNHAALNIDQAMLNAKLDSSVARMFITFPPVKEVVLS</sequence>
<reference evidence="2 3" key="1">
    <citation type="journal article" date="2012" name="PLoS Pathog.">
        <title>Diverse lifestyles and strategies of plant pathogenesis encoded in the genomes of eighteen Dothideomycetes fungi.</title>
        <authorList>
            <person name="Ohm R.A."/>
            <person name="Feau N."/>
            <person name="Henrissat B."/>
            <person name="Schoch C.L."/>
            <person name="Horwitz B.A."/>
            <person name="Barry K.W."/>
            <person name="Condon B.J."/>
            <person name="Copeland A.C."/>
            <person name="Dhillon B."/>
            <person name="Glaser F."/>
            <person name="Hesse C.N."/>
            <person name="Kosti I."/>
            <person name="LaButti K."/>
            <person name="Lindquist E.A."/>
            <person name="Lucas S."/>
            <person name="Salamov A.A."/>
            <person name="Bradshaw R.E."/>
            <person name="Ciuffetti L."/>
            <person name="Hamelin R.C."/>
            <person name="Kema G.H.J."/>
            <person name="Lawrence C."/>
            <person name="Scott J.A."/>
            <person name="Spatafora J.W."/>
            <person name="Turgeon B.G."/>
            <person name="de Wit P.J.G.M."/>
            <person name="Zhong S."/>
            <person name="Goodwin S.B."/>
            <person name="Grigoriev I.V."/>
        </authorList>
    </citation>
    <scope>NUCLEOTIDE SEQUENCE [LARGE SCALE GENOMIC DNA]</scope>
    <source>
        <strain evidence="2 3">CIRAD86</strain>
    </source>
</reference>
<name>M2ZNH6_PSEFD</name>
<gene>
    <name evidence="2" type="ORF">MYCFIDRAFT_84666</name>
</gene>
<evidence type="ECO:0000256" key="1">
    <source>
        <dbReference type="SAM" id="SignalP"/>
    </source>
</evidence>
<dbReference type="EMBL" id="KB446561">
    <property type="protein sequence ID" value="EME80649.1"/>
    <property type="molecule type" value="Genomic_DNA"/>
</dbReference>
<keyword evidence="3" id="KW-1185">Reference proteome</keyword>
<proteinExistence type="predicted"/>
<organism evidence="2 3">
    <name type="scientific">Pseudocercospora fijiensis (strain CIRAD86)</name>
    <name type="common">Black leaf streak disease fungus</name>
    <name type="synonym">Mycosphaerella fijiensis</name>
    <dbReference type="NCBI Taxonomy" id="383855"/>
    <lineage>
        <taxon>Eukaryota</taxon>
        <taxon>Fungi</taxon>
        <taxon>Dikarya</taxon>
        <taxon>Ascomycota</taxon>
        <taxon>Pezizomycotina</taxon>
        <taxon>Dothideomycetes</taxon>
        <taxon>Dothideomycetidae</taxon>
        <taxon>Mycosphaerellales</taxon>
        <taxon>Mycosphaerellaceae</taxon>
        <taxon>Pseudocercospora</taxon>
    </lineage>
</organism>
<dbReference type="Proteomes" id="UP000016932">
    <property type="component" value="Unassembled WGS sequence"/>
</dbReference>
<evidence type="ECO:0008006" key="4">
    <source>
        <dbReference type="Google" id="ProtNLM"/>
    </source>
</evidence>
<dbReference type="HOGENOM" id="CLU_1396904_0_0_1"/>
<dbReference type="KEGG" id="pfj:MYCFIDRAFT_84666"/>
<accession>M2ZNH6</accession>
<feature type="signal peptide" evidence="1">
    <location>
        <begin position="1"/>
        <end position="18"/>
    </location>
</feature>
<protein>
    <recommendedName>
        <fullName evidence="4">F-box domain-containing protein</fullName>
    </recommendedName>
</protein>
<dbReference type="AlphaFoldDB" id="M2ZNH6"/>
<evidence type="ECO:0000313" key="3">
    <source>
        <dbReference type="Proteomes" id="UP000016932"/>
    </source>
</evidence>
<dbReference type="InterPro" id="IPR036047">
    <property type="entry name" value="F-box-like_dom_sf"/>
</dbReference>
<dbReference type="OrthoDB" id="3800738at2759"/>
<feature type="chain" id="PRO_5004030737" description="F-box domain-containing protein" evidence="1">
    <location>
        <begin position="19"/>
        <end position="195"/>
    </location>
</feature>
<dbReference type="VEuPathDB" id="FungiDB:MYCFIDRAFT_84666"/>
<dbReference type="GeneID" id="19342232"/>
<keyword evidence="1" id="KW-0732">Signal</keyword>
<dbReference type="RefSeq" id="XP_007929534.1">
    <property type="nucleotide sequence ID" value="XM_007931343.1"/>
</dbReference>
<evidence type="ECO:0000313" key="2">
    <source>
        <dbReference type="EMBL" id="EME80649.1"/>
    </source>
</evidence>